<sequence length="238" mass="26675">MPARKLNVLERQAPCGKNKKVADVRKEPTVMTRSMQRKEENRQNLCDSVDSLPSLSRILIRTINLCKSARGLSLTHLDKVLGAKGYSMSRYCPSIKRQLKLLSSRGALVKMTHKAGSSYFVITKHQEKVATNQASEKIIGTRKTGAERTNPHSASEKMNRTAQRAKSSGIETAEANQKVLRLNRNQKLRQPPSSAKAFQRPNKKTVSTIERPHSSRSKPSTVRPEAIFFLTQTQLIGR</sequence>
<evidence type="ECO:0000313" key="1">
    <source>
        <dbReference type="EMBL" id="KAH7991551.1"/>
    </source>
</evidence>
<comment type="caution">
    <text evidence="1">The sequence shown here is derived from an EMBL/GenBank/DDBJ whole genome shotgun (WGS) entry which is preliminary data.</text>
</comment>
<keyword evidence="2" id="KW-1185">Reference proteome</keyword>
<evidence type="ECO:0000313" key="2">
    <source>
        <dbReference type="Proteomes" id="UP000827872"/>
    </source>
</evidence>
<gene>
    <name evidence="1" type="ORF">K3G42_007254</name>
</gene>
<reference evidence="1" key="1">
    <citation type="submission" date="2021-08" db="EMBL/GenBank/DDBJ databases">
        <title>The first chromosome-level gecko genome reveals the dynamic sex chromosomes of Neotropical dwarf geckos (Sphaerodactylidae: Sphaerodactylus).</title>
        <authorList>
            <person name="Pinto B.J."/>
            <person name="Keating S.E."/>
            <person name="Gamble T."/>
        </authorList>
    </citation>
    <scope>NUCLEOTIDE SEQUENCE</scope>
    <source>
        <strain evidence="1">TG3544</strain>
    </source>
</reference>
<name>A0ACB8EGF3_9SAUR</name>
<proteinExistence type="predicted"/>
<organism evidence="1 2">
    <name type="scientific">Sphaerodactylus townsendi</name>
    <dbReference type="NCBI Taxonomy" id="933632"/>
    <lineage>
        <taxon>Eukaryota</taxon>
        <taxon>Metazoa</taxon>
        <taxon>Chordata</taxon>
        <taxon>Craniata</taxon>
        <taxon>Vertebrata</taxon>
        <taxon>Euteleostomi</taxon>
        <taxon>Lepidosauria</taxon>
        <taxon>Squamata</taxon>
        <taxon>Bifurcata</taxon>
        <taxon>Gekkota</taxon>
        <taxon>Sphaerodactylidae</taxon>
        <taxon>Sphaerodactylus</taxon>
    </lineage>
</organism>
<protein>
    <submittedName>
        <fullName evidence="1">Uncharacterized protein</fullName>
    </submittedName>
</protein>
<dbReference type="EMBL" id="CM037616">
    <property type="protein sequence ID" value="KAH7991551.1"/>
    <property type="molecule type" value="Genomic_DNA"/>
</dbReference>
<accession>A0ACB8EGF3</accession>
<dbReference type="Proteomes" id="UP000827872">
    <property type="component" value="Linkage Group LG03"/>
</dbReference>